<dbReference type="GeneID" id="105889764"/>
<dbReference type="SUPFAM" id="SSF48508">
    <property type="entry name" value="Nuclear receptor ligand-binding domain"/>
    <property type="match status" value="1"/>
</dbReference>
<dbReference type="InterPro" id="IPR000536">
    <property type="entry name" value="Nucl_hrmn_rcpt_lig-bd"/>
</dbReference>
<dbReference type="PRINTS" id="PR00047">
    <property type="entry name" value="STROIDFINGER"/>
</dbReference>
<dbReference type="SUPFAM" id="SSF57716">
    <property type="entry name" value="Glucocorticoid receptor-like (DNA-binding domain)"/>
    <property type="match status" value="1"/>
</dbReference>
<evidence type="ECO:0000256" key="4">
    <source>
        <dbReference type="ARBA" id="ARBA00023015"/>
    </source>
</evidence>
<dbReference type="PANTHER" id="PTHR24082:SF507">
    <property type="entry name" value="BILE ACID RECEPTOR-RELATED"/>
    <property type="match status" value="1"/>
</dbReference>
<dbReference type="GO" id="GO:0030154">
    <property type="term" value="P:cell differentiation"/>
    <property type="evidence" value="ECO:0007669"/>
    <property type="project" value="TreeGrafter"/>
</dbReference>
<evidence type="ECO:0000256" key="8">
    <source>
        <dbReference type="ARBA" id="ARBA00023242"/>
    </source>
</evidence>
<reference evidence="14 15" key="1">
    <citation type="submission" date="2025-04" db="UniProtKB">
        <authorList>
            <consortium name="RefSeq"/>
        </authorList>
    </citation>
    <scope>IDENTIFICATION</scope>
</reference>
<dbReference type="Gene3D" id="3.30.50.10">
    <property type="entry name" value="Erythroid Transcription Factor GATA-1, subunit A"/>
    <property type="match status" value="1"/>
</dbReference>
<dbReference type="AlphaFoldDB" id="A0A6P3VGY7"/>
<dbReference type="InterPro" id="IPR001723">
    <property type="entry name" value="Nuclear_hrmn_rcpt"/>
</dbReference>
<dbReference type="GeneTree" id="ENSGT00940000166498"/>
<feature type="domain" description="NR LBD" evidence="12">
    <location>
        <begin position="254"/>
        <end position="483"/>
    </location>
</feature>
<dbReference type="OrthoDB" id="5837785at2759"/>
<keyword evidence="3 9" id="KW-0862">Zinc</keyword>
<dbReference type="SMART" id="SM00399">
    <property type="entry name" value="ZnF_C4"/>
    <property type="match status" value="1"/>
</dbReference>
<dbReference type="Gene3D" id="1.10.565.10">
    <property type="entry name" value="Retinoid X Receptor"/>
    <property type="match status" value="1"/>
</dbReference>
<keyword evidence="5 9" id="KW-0238">DNA-binding</keyword>
<dbReference type="CTD" id="381463"/>
<evidence type="ECO:0000256" key="1">
    <source>
        <dbReference type="ARBA" id="ARBA00022723"/>
    </source>
</evidence>
<evidence type="ECO:0000313" key="14">
    <source>
        <dbReference type="RefSeq" id="XP_012671142.2"/>
    </source>
</evidence>
<keyword evidence="8 9" id="KW-0539">Nucleus</keyword>
<keyword evidence="2 9" id="KW-0863">Zinc-finger</keyword>
<dbReference type="FunFam" id="3.30.50.10:FF:000031">
    <property type="entry name" value="Ecdysone receptor A1"/>
    <property type="match status" value="1"/>
</dbReference>
<dbReference type="RefSeq" id="XP_012671142.2">
    <property type="nucleotide sequence ID" value="XM_012815688.3"/>
</dbReference>
<evidence type="ECO:0000256" key="7">
    <source>
        <dbReference type="ARBA" id="ARBA00023170"/>
    </source>
</evidence>
<gene>
    <name evidence="14 15" type="primary">nr1h5</name>
</gene>
<evidence type="ECO:0000256" key="3">
    <source>
        <dbReference type="ARBA" id="ARBA00022833"/>
    </source>
</evidence>
<dbReference type="PROSITE" id="PS51030">
    <property type="entry name" value="NUCLEAR_REC_DBD_2"/>
    <property type="match status" value="1"/>
</dbReference>
<dbReference type="GO" id="GO:0000978">
    <property type="term" value="F:RNA polymerase II cis-regulatory region sequence-specific DNA binding"/>
    <property type="evidence" value="ECO:0007669"/>
    <property type="project" value="TreeGrafter"/>
</dbReference>
<dbReference type="InterPro" id="IPR050234">
    <property type="entry name" value="Nuclear_hormone_rcpt_NR1"/>
</dbReference>
<dbReference type="GO" id="GO:0004879">
    <property type="term" value="F:nuclear receptor activity"/>
    <property type="evidence" value="ECO:0007669"/>
    <property type="project" value="TreeGrafter"/>
</dbReference>
<organism evidence="13 14">
    <name type="scientific">Clupea harengus</name>
    <name type="common">Atlantic herring</name>
    <dbReference type="NCBI Taxonomy" id="7950"/>
    <lineage>
        <taxon>Eukaryota</taxon>
        <taxon>Metazoa</taxon>
        <taxon>Chordata</taxon>
        <taxon>Craniata</taxon>
        <taxon>Vertebrata</taxon>
        <taxon>Euteleostomi</taxon>
        <taxon>Actinopterygii</taxon>
        <taxon>Neopterygii</taxon>
        <taxon>Teleostei</taxon>
        <taxon>Clupei</taxon>
        <taxon>Clupeiformes</taxon>
        <taxon>Clupeoidei</taxon>
        <taxon>Clupeidae</taxon>
        <taxon>Clupea</taxon>
    </lineage>
</organism>
<sequence>MREWTEAEMAMSGGSYLSSDGYSISEPLQYYDVLVDPLGYPFQESELPAFPFSQQQYNPVNVQFSVYGPPNTQPCSAPYPCGSPGPDFNCDPDLEVVPAQGRAMLSGHPLMKRPRLGPGARVRGQDELCVVCGDKASGYHYNALTCEGCKGFFRRSVTKKAVYRCKSGGTCEMDMYMRRKCQDCRLRKCRAVGMLAECLLTEVQCQSKRLRKGSKHRGGLTSSLTAEEDDSSESRGVSSTSRLAARVPSGISRDQKCILDRIVESHRRYRTQDNVQYRVSEWLSVGHGDKMSDLTSSQCQRLLQFLKSVPGFEYLDCTDQNTLLSSASVEIMFLLSAQQFTESPSACNAALYPVNISISNHGWMKAIDPKDRGSSVAVSEASEDLLAPVLNFFHSMASLGVTEAEYALLTATSILCSDRPLLRAVDRVESLQEHVLDLLSRLCSNQSPGRDLRRFARLLGRLTELRTVCHNHITVLPQQTWHM</sequence>
<comment type="subcellular location">
    <subcellularLocation>
        <location evidence="9">Nucleus</location>
    </subcellularLocation>
</comment>
<dbReference type="InterPro" id="IPR001628">
    <property type="entry name" value="Znf_hrmn_rcpt"/>
</dbReference>
<feature type="region of interest" description="Disordered" evidence="10">
    <location>
        <begin position="213"/>
        <end position="248"/>
    </location>
</feature>
<evidence type="ECO:0000259" key="11">
    <source>
        <dbReference type="PROSITE" id="PS51030"/>
    </source>
</evidence>
<dbReference type="RefSeq" id="XP_042563536.1">
    <property type="nucleotide sequence ID" value="XM_042707602.1"/>
</dbReference>
<keyword evidence="1 9" id="KW-0479">Metal-binding</keyword>
<dbReference type="GO" id="GO:0050728">
    <property type="term" value="P:negative regulation of inflammatory response"/>
    <property type="evidence" value="ECO:0007669"/>
    <property type="project" value="TreeGrafter"/>
</dbReference>
<keyword evidence="6 9" id="KW-0804">Transcription</keyword>
<dbReference type="InterPro" id="IPR035500">
    <property type="entry name" value="NHR-like_dom_sf"/>
</dbReference>
<dbReference type="KEGG" id="char:105889764"/>
<protein>
    <submittedName>
        <fullName evidence="14 15">Nuclear receptor subfamily 1, group H, member 5</fullName>
    </submittedName>
</protein>
<name>A0A6P3VGY7_CLUHA</name>
<dbReference type="Pfam" id="PF00105">
    <property type="entry name" value="zf-C4"/>
    <property type="match status" value="1"/>
</dbReference>
<evidence type="ECO:0000256" key="6">
    <source>
        <dbReference type="ARBA" id="ARBA00023163"/>
    </source>
</evidence>
<evidence type="ECO:0000259" key="12">
    <source>
        <dbReference type="PROSITE" id="PS51843"/>
    </source>
</evidence>
<accession>A0A6P3VGY7</accession>
<dbReference type="Proteomes" id="UP000515152">
    <property type="component" value="Chromosome 4"/>
</dbReference>
<dbReference type="GO" id="GO:0045944">
    <property type="term" value="P:positive regulation of transcription by RNA polymerase II"/>
    <property type="evidence" value="ECO:0007669"/>
    <property type="project" value="TreeGrafter"/>
</dbReference>
<comment type="similarity">
    <text evidence="9">Belongs to the nuclear hormone receptor family.</text>
</comment>
<keyword evidence="4 9" id="KW-0805">Transcription regulation</keyword>
<dbReference type="GO" id="GO:0000122">
    <property type="term" value="P:negative regulation of transcription by RNA polymerase II"/>
    <property type="evidence" value="ECO:0007669"/>
    <property type="project" value="TreeGrafter"/>
</dbReference>
<evidence type="ECO:0000256" key="2">
    <source>
        <dbReference type="ARBA" id="ARBA00022771"/>
    </source>
</evidence>
<dbReference type="GO" id="GO:0090575">
    <property type="term" value="C:RNA polymerase II transcription regulator complex"/>
    <property type="evidence" value="ECO:0007669"/>
    <property type="project" value="TreeGrafter"/>
</dbReference>
<dbReference type="SMART" id="SM00430">
    <property type="entry name" value="HOLI"/>
    <property type="match status" value="1"/>
</dbReference>
<evidence type="ECO:0000256" key="10">
    <source>
        <dbReference type="SAM" id="MobiDB-lite"/>
    </source>
</evidence>
<dbReference type="InterPro" id="IPR013088">
    <property type="entry name" value="Znf_NHR/GATA"/>
</dbReference>
<evidence type="ECO:0000256" key="5">
    <source>
        <dbReference type="ARBA" id="ARBA00023125"/>
    </source>
</evidence>
<dbReference type="PROSITE" id="PS00031">
    <property type="entry name" value="NUCLEAR_REC_DBD_1"/>
    <property type="match status" value="1"/>
</dbReference>
<dbReference type="Pfam" id="PF00104">
    <property type="entry name" value="Hormone_recep"/>
    <property type="match status" value="1"/>
</dbReference>
<dbReference type="PRINTS" id="PR00398">
    <property type="entry name" value="STRDHORMONER"/>
</dbReference>
<evidence type="ECO:0000313" key="15">
    <source>
        <dbReference type="RefSeq" id="XP_042563536.1"/>
    </source>
</evidence>
<dbReference type="PANTHER" id="PTHR24082">
    <property type="entry name" value="NUCLEAR HORMONE RECEPTOR"/>
    <property type="match status" value="1"/>
</dbReference>
<evidence type="ECO:0000256" key="9">
    <source>
        <dbReference type="RuleBase" id="RU004334"/>
    </source>
</evidence>
<dbReference type="PROSITE" id="PS51843">
    <property type="entry name" value="NR_LBD"/>
    <property type="match status" value="1"/>
</dbReference>
<dbReference type="GO" id="GO:0008270">
    <property type="term" value="F:zinc ion binding"/>
    <property type="evidence" value="ECO:0007669"/>
    <property type="project" value="UniProtKB-KW"/>
</dbReference>
<proteinExistence type="inferred from homology"/>
<evidence type="ECO:0000313" key="13">
    <source>
        <dbReference type="Proteomes" id="UP000515152"/>
    </source>
</evidence>
<keyword evidence="13" id="KW-1185">Reference proteome</keyword>
<feature type="domain" description="Nuclear receptor" evidence="11">
    <location>
        <begin position="126"/>
        <end position="201"/>
    </location>
</feature>
<keyword evidence="7 9" id="KW-0675">Receptor</keyword>